<proteinExistence type="predicted"/>
<gene>
    <name evidence="3" type="ORF">MM817_00875</name>
</gene>
<accession>A0A9X1V7F7</accession>
<dbReference type="Pfam" id="PF00590">
    <property type="entry name" value="TP_methylase"/>
    <property type="match status" value="1"/>
</dbReference>
<dbReference type="CDD" id="cd11528">
    <property type="entry name" value="NTP-PPase_MazG_Nterm"/>
    <property type="match status" value="1"/>
</dbReference>
<dbReference type="NCBIfam" id="NF007113">
    <property type="entry name" value="PRK09562.1"/>
    <property type="match status" value="1"/>
</dbReference>
<dbReference type="AlphaFoldDB" id="A0A9X1V7F7"/>
<name>A0A9X1V7F7_9BACL</name>
<keyword evidence="4" id="KW-1185">Reference proteome</keyword>
<reference evidence="3" key="1">
    <citation type="submission" date="2022-03" db="EMBL/GenBank/DDBJ databases">
        <title>Draft Genome Sequence of Firmicute Strain S0AB, a Heterotrophic Iron/Sulfur-Oxidizing Extreme Acidophile.</title>
        <authorList>
            <person name="Vergara E."/>
            <person name="Pakostova E."/>
            <person name="Johnson D.B."/>
            <person name="Holmes D.S."/>
        </authorList>
    </citation>
    <scope>NUCLEOTIDE SEQUENCE</scope>
    <source>
        <strain evidence="3">S0AB</strain>
    </source>
</reference>
<dbReference type="NCBIfam" id="TIGR00444">
    <property type="entry name" value="mazG"/>
    <property type="match status" value="1"/>
</dbReference>
<dbReference type="GO" id="GO:0046047">
    <property type="term" value="P:TTP catabolic process"/>
    <property type="evidence" value="ECO:0007669"/>
    <property type="project" value="TreeGrafter"/>
</dbReference>
<dbReference type="InterPro" id="IPR035013">
    <property type="entry name" value="YabN_N"/>
</dbReference>
<dbReference type="SUPFAM" id="SSF53790">
    <property type="entry name" value="Tetrapyrrole methylase"/>
    <property type="match status" value="1"/>
</dbReference>
<dbReference type="CDD" id="cd11723">
    <property type="entry name" value="YabN_N_like"/>
    <property type="match status" value="1"/>
</dbReference>
<feature type="domain" description="NTP pyrophosphohydrolase MazG-like" evidence="2">
    <location>
        <begin position="255"/>
        <end position="328"/>
    </location>
</feature>
<dbReference type="CDD" id="cd11529">
    <property type="entry name" value="NTP-PPase_MazG_Cterm"/>
    <property type="match status" value="1"/>
</dbReference>
<sequence length="488" mass="54931">MGVITIVGLGPGSVEGLPYGTLQRLKSGMPVYLRTARHPVVSFLDEQGIPYEALDYFYEQAETFAKVYESIVEHLLHQVDSVGQLMYAVPGHPAIAERTVSLLVQQASEHGHQVVFGQGHSFLDDVLLRLGIDPIEGLVFIDASDTDSAHLNPRMHTMIVQMYNREKAADVKIALSEVYGDEYVVTVVRAVGLEDEEVVQLPLYQLDRVASIDHLTTVYVPPVVEHLEELGEFSALLEIVAHLRSPEGCPWDMEQTHESLIPYVLEEAYEVVDSIQKGDMDGVMKELGDLLLQVALHGQIGTEEGYFTMRDIIRAVSTKLIFRHPHVFGQDEAKDVGTAIENWEYMKSLEKSDDQSKQLVSILDQVKYAQPPLRESVKLQQKAAEVGFDWPDIQGALCKLREELDEVIEAASVVQQKEEIGDLLFSVINVARHLSIDPEVALQAANKKFRTRFQEVEHQLAEKNWSFSDSTLDILEEFWQNAKERETL</sequence>
<dbReference type="PANTHER" id="PTHR30522:SF0">
    <property type="entry name" value="NUCLEOSIDE TRIPHOSPHATE PYROPHOSPHOHYDROLASE"/>
    <property type="match status" value="1"/>
</dbReference>
<feature type="domain" description="NTP pyrophosphohydrolase MazG-like" evidence="2">
    <location>
        <begin position="400"/>
        <end position="454"/>
    </location>
</feature>
<dbReference type="EMBL" id="JALBUF010000001">
    <property type="protein sequence ID" value="MCI0182610.1"/>
    <property type="molecule type" value="Genomic_DNA"/>
</dbReference>
<comment type="caution">
    <text evidence="3">The sequence shown here is derived from an EMBL/GenBank/DDBJ whole genome shotgun (WGS) entry which is preliminary data.</text>
</comment>
<dbReference type="InterPro" id="IPR035996">
    <property type="entry name" value="4pyrrol_Methylase_sf"/>
</dbReference>
<dbReference type="Proteomes" id="UP001139263">
    <property type="component" value="Unassembled WGS sequence"/>
</dbReference>
<evidence type="ECO:0008006" key="5">
    <source>
        <dbReference type="Google" id="ProtNLM"/>
    </source>
</evidence>
<dbReference type="Gene3D" id="1.10.287.1080">
    <property type="entry name" value="MazG-like"/>
    <property type="match status" value="2"/>
</dbReference>
<dbReference type="GO" id="GO:0046052">
    <property type="term" value="P:UTP catabolic process"/>
    <property type="evidence" value="ECO:0007669"/>
    <property type="project" value="TreeGrafter"/>
</dbReference>
<evidence type="ECO:0000259" key="1">
    <source>
        <dbReference type="Pfam" id="PF00590"/>
    </source>
</evidence>
<protein>
    <recommendedName>
        <fullName evidence="5">Nucleoside triphosphate pyrophosphohydrolase</fullName>
    </recommendedName>
</protein>
<dbReference type="InterPro" id="IPR000878">
    <property type="entry name" value="4pyrrol_Mease"/>
</dbReference>
<dbReference type="GO" id="GO:0046076">
    <property type="term" value="P:dTTP catabolic process"/>
    <property type="evidence" value="ECO:0007669"/>
    <property type="project" value="TreeGrafter"/>
</dbReference>
<dbReference type="SUPFAM" id="SSF101386">
    <property type="entry name" value="all-alpha NTP pyrophosphatases"/>
    <property type="match status" value="2"/>
</dbReference>
<dbReference type="RefSeq" id="WP_241712187.1">
    <property type="nucleotide sequence ID" value="NZ_JALBUF010000001.1"/>
</dbReference>
<evidence type="ECO:0000313" key="3">
    <source>
        <dbReference type="EMBL" id="MCI0182610.1"/>
    </source>
</evidence>
<organism evidence="3 4">
    <name type="scientific">Sulfoacidibacillus ferrooxidans</name>
    <dbReference type="NCBI Taxonomy" id="2005001"/>
    <lineage>
        <taxon>Bacteria</taxon>
        <taxon>Bacillati</taxon>
        <taxon>Bacillota</taxon>
        <taxon>Bacilli</taxon>
        <taxon>Bacillales</taxon>
        <taxon>Alicyclobacillaceae</taxon>
        <taxon>Sulfoacidibacillus</taxon>
    </lineage>
</organism>
<dbReference type="Gene3D" id="3.40.1010.10">
    <property type="entry name" value="Cobalt-precorrin-4 Transmethylase, Domain 1"/>
    <property type="match status" value="1"/>
</dbReference>
<dbReference type="GO" id="GO:0006203">
    <property type="term" value="P:dGTP catabolic process"/>
    <property type="evidence" value="ECO:0007669"/>
    <property type="project" value="TreeGrafter"/>
</dbReference>
<dbReference type="Pfam" id="PF03819">
    <property type="entry name" value="MazG"/>
    <property type="match status" value="2"/>
</dbReference>
<dbReference type="GO" id="GO:0047429">
    <property type="term" value="F:nucleoside triphosphate diphosphatase activity"/>
    <property type="evidence" value="ECO:0007669"/>
    <property type="project" value="InterPro"/>
</dbReference>
<dbReference type="PIRSF" id="PIRSF002845">
    <property type="entry name" value="Ttrprl_mtas_MazG"/>
    <property type="match status" value="1"/>
</dbReference>
<dbReference type="InterPro" id="IPR048011">
    <property type="entry name" value="NTP-PPase_MazG-like_C"/>
</dbReference>
<dbReference type="FunFam" id="1.10.287.1080:FF:000001">
    <property type="entry name" value="Nucleoside triphosphate pyrophosphohydrolase"/>
    <property type="match status" value="1"/>
</dbReference>
<dbReference type="InterPro" id="IPR004518">
    <property type="entry name" value="MazG-like_dom"/>
</dbReference>
<evidence type="ECO:0000259" key="2">
    <source>
        <dbReference type="Pfam" id="PF03819"/>
    </source>
</evidence>
<dbReference type="InterPro" id="IPR024180">
    <property type="entry name" value="Tetrapyrrole_Mease/MazG_pred"/>
</dbReference>
<dbReference type="InterPro" id="IPR014777">
    <property type="entry name" value="4pyrrole_Mease_sub1"/>
</dbReference>
<dbReference type="GO" id="GO:0008168">
    <property type="term" value="F:methyltransferase activity"/>
    <property type="evidence" value="ECO:0007669"/>
    <property type="project" value="InterPro"/>
</dbReference>
<dbReference type="InterPro" id="IPR011551">
    <property type="entry name" value="NTP_PyrPHydrolase_MazG"/>
</dbReference>
<feature type="domain" description="Tetrapyrrole methylase" evidence="1">
    <location>
        <begin position="4"/>
        <end position="206"/>
    </location>
</feature>
<dbReference type="GO" id="GO:0046061">
    <property type="term" value="P:dATP catabolic process"/>
    <property type="evidence" value="ECO:0007669"/>
    <property type="project" value="TreeGrafter"/>
</dbReference>
<dbReference type="GO" id="GO:0006950">
    <property type="term" value="P:response to stress"/>
    <property type="evidence" value="ECO:0007669"/>
    <property type="project" value="UniProtKB-ARBA"/>
</dbReference>
<evidence type="ECO:0000313" key="4">
    <source>
        <dbReference type="Proteomes" id="UP001139263"/>
    </source>
</evidence>
<dbReference type="PANTHER" id="PTHR30522">
    <property type="entry name" value="NUCLEOSIDE TRIPHOSPHATE PYROPHOSPHOHYDROLASE"/>
    <property type="match status" value="1"/>
</dbReference>
<dbReference type="InterPro" id="IPR048015">
    <property type="entry name" value="NTP-PPase_MazG-like_N"/>
</dbReference>
<dbReference type="GO" id="GO:0046081">
    <property type="term" value="P:dUTP catabolic process"/>
    <property type="evidence" value="ECO:0007669"/>
    <property type="project" value="TreeGrafter"/>
</dbReference>